<organism evidence="10 11">
    <name type="scientific">Paludisphaera mucosa</name>
    <dbReference type="NCBI Taxonomy" id="3030827"/>
    <lineage>
        <taxon>Bacteria</taxon>
        <taxon>Pseudomonadati</taxon>
        <taxon>Planctomycetota</taxon>
        <taxon>Planctomycetia</taxon>
        <taxon>Isosphaerales</taxon>
        <taxon>Isosphaeraceae</taxon>
        <taxon>Paludisphaera</taxon>
    </lineage>
</organism>
<comment type="catalytic activity">
    <reaction evidence="6">
        <text>a 2'-deoxycytidine in DNA + S-adenosyl-L-methionine = a 5-methyl-2'-deoxycytidine in DNA + S-adenosyl-L-homocysteine + H(+)</text>
        <dbReference type="Rhea" id="RHEA:13681"/>
        <dbReference type="Rhea" id="RHEA-COMP:11369"/>
        <dbReference type="Rhea" id="RHEA-COMP:11370"/>
        <dbReference type="ChEBI" id="CHEBI:15378"/>
        <dbReference type="ChEBI" id="CHEBI:57856"/>
        <dbReference type="ChEBI" id="CHEBI:59789"/>
        <dbReference type="ChEBI" id="CHEBI:85452"/>
        <dbReference type="ChEBI" id="CHEBI:85454"/>
        <dbReference type="EC" id="2.1.1.37"/>
    </reaction>
</comment>
<accession>A0ABT6FIY3</accession>
<dbReference type="GO" id="GO:0003886">
    <property type="term" value="F:DNA (cytosine-5-)-methyltransferase activity"/>
    <property type="evidence" value="ECO:0007669"/>
    <property type="project" value="UniProtKB-EC"/>
</dbReference>
<keyword evidence="3 7" id="KW-0808">Transferase</keyword>
<dbReference type="Proteomes" id="UP001216907">
    <property type="component" value="Unassembled WGS sequence"/>
</dbReference>
<evidence type="ECO:0000313" key="10">
    <source>
        <dbReference type="EMBL" id="MDG3007538.1"/>
    </source>
</evidence>
<evidence type="ECO:0000256" key="3">
    <source>
        <dbReference type="ARBA" id="ARBA00022679"/>
    </source>
</evidence>
<proteinExistence type="inferred from homology"/>
<dbReference type="Gene3D" id="3.40.50.150">
    <property type="entry name" value="Vaccinia Virus protein VP39"/>
    <property type="match status" value="1"/>
</dbReference>
<dbReference type="GO" id="GO:0032259">
    <property type="term" value="P:methylation"/>
    <property type="evidence" value="ECO:0007669"/>
    <property type="project" value="UniProtKB-KW"/>
</dbReference>
<dbReference type="NCBIfam" id="TIGR00675">
    <property type="entry name" value="dcm"/>
    <property type="match status" value="1"/>
</dbReference>
<dbReference type="PANTHER" id="PTHR46098">
    <property type="entry name" value="TRNA (CYTOSINE(38)-C(5))-METHYLTRANSFERASE"/>
    <property type="match status" value="1"/>
</dbReference>
<evidence type="ECO:0000256" key="1">
    <source>
        <dbReference type="ARBA" id="ARBA00011975"/>
    </source>
</evidence>
<sequence length="418" mass="45597">MSGAAGDKTFCEFFAGIGLVREALGASGWSCIYANDVDPKKRALYESRFGDEGHFHLGDVWETAEVVARIEGRPRLATASFPCVDLSLAGHGRGFEGRHSSTFFGFIRAMEQLGERRPPLVLLENVTGFLTSAGGKDFEAAAMALAALGYRLDAFTLDAAMFLPQSRPRVFVVGAAEGLSPPGTVLKPPSGWLADAWSERVESADRRIRPARLVDLMRSIDLPTGWIAFDVPAPRGAPPHVATLIDRDDGQDWWDAAAVSRHRDMMHDRHRERIDATAASGGSFVGTIYRRKRDGRTRAEVRFDGVAGCLRTPRGGSAKQIVIVVEAGRIRMRWMSPREYARLQGAPEFPLVSNTIQNLFGFGDAVCVPAVQWIDRHVLSPAFATGIPEARRTPRGRQPDARPAPADDAGGAREEHVA</sequence>
<evidence type="ECO:0000256" key="9">
    <source>
        <dbReference type="SAM" id="MobiDB-lite"/>
    </source>
</evidence>
<evidence type="ECO:0000256" key="4">
    <source>
        <dbReference type="ARBA" id="ARBA00022691"/>
    </source>
</evidence>
<dbReference type="InterPro" id="IPR029063">
    <property type="entry name" value="SAM-dependent_MTases_sf"/>
</dbReference>
<evidence type="ECO:0000256" key="7">
    <source>
        <dbReference type="PROSITE-ProRule" id="PRU01016"/>
    </source>
</evidence>
<keyword evidence="5" id="KW-0680">Restriction system</keyword>
<evidence type="ECO:0000313" key="11">
    <source>
        <dbReference type="Proteomes" id="UP001216907"/>
    </source>
</evidence>
<feature type="compositionally biased region" description="Basic and acidic residues" evidence="9">
    <location>
        <begin position="389"/>
        <end position="400"/>
    </location>
</feature>
<dbReference type="EC" id="2.1.1.37" evidence="1"/>
<dbReference type="PRINTS" id="PR00105">
    <property type="entry name" value="C5METTRFRASE"/>
</dbReference>
<gene>
    <name evidence="10" type="primary">dcm</name>
    <name evidence="10" type="ORF">PZE19_27565</name>
</gene>
<keyword evidence="11" id="KW-1185">Reference proteome</keyword>
<dbReference type="InterPro" id="IPR050750">
    <property type="entry name" value="C5-MTase"/>
</dbReference>
<reference evidence="10 11" key="1">
    <citation type="submission" date="2023-03" db="EMBL/GenBank/DDBJ databases">
        <title>Paludisphaera mucosa sp. nov. a novel planctomycete from northern fen.</title>
        <authorList>
            <person name="Ivanova A."/>
        </authorList>
    </citation>
    <scope>NUCLEOTIDE SEQUENCE [LARGE SCALE GENOMIC DNA]</scope>
    <source>
        <strain evidence="10 11">Pla2</strain>
    </source>
</reference>
<protein>
    <recommendedName>
        <fullName evidence="1">DNA (cytosine-5-)-methyltransferase</fullName>
        <ecNumber evidence="1">2.1.1.37</ecNumber>
    </recommendedName>
</protein>
<dbReference type="InterPro" id="IPR001525">
    <property type="entry name" value="C5_MeTfrase"/>
</dbReference>
<evidence type="ECO:0000256" key="6">
    <source>
        <dbReference type="ARBA" id="ARBA00047422"/>
    </source>
</evidence>
<name>A0ABT6FIY3_9BACT</name>
<keyword evidence="4 7" id="KW-0949">S-adenosyl-L-methionine</keyword>
<dbReference type="RefSeq" id="WP_277863816.1">
    <property type="nucleotide sequence ID" value="NZ_JARRAG010000002.1"/>
</dbReference>
<feature type="active site" evidence="7">
    <location>
        <position position="83"/>
    </location>
</feature>
<evidence type="ECO:0000256" key="5">
    <source>
        <dbReference type="ARBA" id="ARBA00022747"/>
    </source>
</evidence>
<comment type="caution">
    <text evidence="10">The sequence shown here is derived from an EMBL/GenBank/DDBJ whole genome shotgun (WGS) entry which is preliminary data.</text>
</comment>
<keyword evidence="2 7" id="KW-0489">Methyltransferase</keyword>
<evidence type="ECO:0000256" key="2">
    <source>
        <dbReference type="ARBA" id="ARBA00022603"/>
    </source>
</evidence>
<comment type="similarity">
    <text evidence="7 8">Belongs to the class I-like SAM-binding methyltransferase superfamily. C5-methyltransferase family.</text>
</comment>
<feature type="region of interest" description="Disordered" evidence="9">
    <location>
        <begin position="389"/>
        <end position="418"/>
    </location>
</feature>
<dbReference type="EMBL" id="JARRAG010000002">
    <property type="protein sequence ID" value="MDG3007538.1"/>
    <property type="molecule type" value="Genomic_DNA"/>
</dbReference>
<dbReference type="SUPFAM" id="SSF53335">
    <property type="entry name" value="S-adenosyl-L-methionine-dependent methyltransferases"/>
    <property type="match status" value="1"/>
</dbReference>
<dbReference type="Pfam" id="PF00145">
    <property type="entry name" value="DNA_methylase"/>
    <property type="match status" value="1"/>
</dbReference>
<evidence type="ECO:0000256" key="8">
    <source>
        <dbReference type="RuleBase" id="RU000416"/>
    </source>
</evidence>
<dbReference type="PROSITE" id="PS51679">
    <property type="entry name" value="SAM_MT_C5"/>
    <property type="match status" value="1"/>
</dbReference>
<dbReference type="PANTHER" id="PTHR46098:SF1">
    <property type="entry name" value="TRNA (CYTOSINE(38)-C(5))-METHYLTRANSFERASE"/>
    <property type="match status" value="1"/>
</dbReference>